<name>A0A1G1WJ36_9BACT</name>
<evidence type="ECO:0000313" key="2">
    <source>
        <dbReference type="Proteomes" id="UP000176645"/>
    </source>
</evidence>
<accession>A0A1G1WJ36</accession>
<dbReference type="Proteomes" id="UP000176645">
    <property type="component" value="Unassembled WGS sequence"/>
</dbReference>
<protein>
    <submittedName>
        <fullName evidence="1">Uncharacterized protein</fullName>
    </submittedName>
</protein>
<evidence type="ECO:0000313" key="1">
    <source>
        <dbReference type="EMBL" id="OGY27735.1"/>
    </source>
</evidence>
<reference evidence="1 2" key="1">
    <citation type="journal article" date="2016" name="Nat. Commun.">
        <title>Thousands of microbial genomes shed light on interconnected biogeochemical processes in an aquifer system.</title>
        <authorList>
            <person name="Anantharaman K."/>
            <person name="Brown C.T."/>
            <person name="Hug L.A."/>
            <person name="Sharon I."/>
            <person name="Castelle C.J."/>
            <person name="Probst A.J."/>
            <person name="Thomas B.C."/>
            <person name="Singh A."/>
            <person name="Wilkins M.J."/>
            <person name="Karaoz U."/>
            <person name="Brodie E.L."/>
            <person name="Williams K.H."/>
            <person name="Hubbard S.S."/>
            <person name="Banfield J.F."/>
        </authorList>
    </citation>
    <scope>NUCLEOTIDE SEQUENCE [LARGE SCALE GENOMIC DNA]</scope>
</reference>
<sequence>MSILVEGYFKKEKILFELEELDLQNDEKGRILKMADELAELRLLDAVLEKLEVKDKELFLEQMHGGSIEVTAEFLRERIKNIEGLLLERARLLEEEIIKDIRSLGSKDG</sequence>
<organism evidence="1 2">
    <name type="scientific">Candidatus Woykebacteria bacterium RBG_19FT_COMBO_43_10</name>
    <dbReference type="NCBI Taxonomy" id="1802598"/>
    <lineage>
        <taxon>Bacteria</taxon>
        <taxon>Candidatus Woykeibacteriota</taxon>
    </lineage>
</organism>
<dbReference type="EMBL" id="MHCU01000024">
    <property type="protein sequence ID" value="OGY27735.1"/>
    <property type="molecule type" value="Genomic_DNA"/>
</dbReference>
<gene>
    <name evidence="1" type="ORF">A2Z42_02720</name>
</gene>
<proteinExistence type="predicted"/>
<comment type="caution">
    <text evidence="1">The sequence shown here is derived from an EMBL/GenBank/DDBJ whole genome shotgun (WGS) entry which is preliminary data.</text>
</comment>
<dbReference type="AlphaFoldDB" id="A0A1G1WJ36"/>